<feature type="non-terminal residue" evidence="1">
    <location>
        <position position="112"/>
    </location>
</feature>
<dbReference type="AlphaFoldDB" id="A0A8T1V1V7"/>
<protein>
    <submittedName>
        <fullName evidence="1">Uncharacterized protein</fullName>
    </submittedName>
</protein>
<sequence length="112" mass="13117">RWSRVCMGRNVRDACTLPLRIVQVQESLPNSWRVWTTRTARWTTCSALMGWKRWSRPSVTRRCAWALTACTWRSLPTRCCPSMCRLRVLLRGSTFPSRWSTCPSVSSTRRTH</sequence>
<name>A0A8T1V1V7_9STRA</name>
<proteinExistence type="predicted"/>
<accession>A0A8T1V1V7</accession>
<evidence type="ECO:0000313" key="2">
    <source>
        <dbReference type="Proteomes" id="UP000694044"/>
    </source>
</evidence>
<dbReference type="EMBL" id="JAGDFM010002004">
    <property type="protein sequence ID" value="KAG7375095.1"/>
    <property type="molecule type" value="Genomic_DNA"/>
</dbReference>
<reference evidence="1" key="1">
    <citation type="submission" date="2021-02" db="EMBL/GenBank/DDBJ databases">
        <authorList>
            <person name="Palmer J.M."/>
        </authorList>
    </citation>
    <scope>NUCLEOTIDE SEQUENCE</scope>
    <source>
        <strain evidence="1">SCRP734</strain>
    </source>
</reference>
<evidence type="ECO:0000313" key="1">
    <source>
        <dbReference type="EMBL" id="KAG7375095.1"/>
    </source>
</evidence>
<organism evidence="1 2">
    <name type="scientific">Phytophthora pseudosyringae</name>
    <dbReference type="NCBI Taxonomy" id="221518"/>
    <lineage>
        <taxon>Eukaryota</taxon>
        <taxon>Sar</taxon>
        <taxon>Stramenopiles</taxon>
        <taxon>Oomycota</taxon>
        <taxon>Peronosporomycetes</taxon>
        <taxon>Peronosporales</taxon>
        <taxon>Peronosporaceae</taxon>
        <taxon>Phytophthora</taxon>
    </lineage>
</organism>
<dbReference type="Proteomes" id="UP000694044">
    <property type="component" value="Unassembled WGS sequence"/>
</dbReference>
<keyword evidence="2" id="KW-1185">Reference proteome</keyword>
<gene>
    <name evidence="1" type="ORF">PHYPSEUDO_004662</name>
</gene>
<comment type="caution">
    <text evidence="1">The sequence shown here is derived from an EMBL/GenBank/DDBJ whole genome shotgun (WGS) entry which is preliminary data.</text>
</comment>
<feature type="non-terminal residue" evidence="1">
    <location>
        <position position="1"/>
    </location>
</feature>